<dbReference type="Gene3D" id="3.30.428.10">
    <property type="entry name" value="HIT-like"/>
    <property type="match status" value="1"/>
</dbReference>
<dbReference type="SUPFAM" id="SSF54197">
    <property type="entry name" value="HIT-like"/>
    <property type="match status" value="1"/>
</dbReference>
<reference evidence="6 7" key="1">
    <citation type="journal article" date="2010" name="BMC Genomics">
        <title>Comparative genomics and proteomics of Helicobacter mustelae, an ulcerogenic and carcinogenic gastric pathogen.</title>
        <authorList>
            <person name="O'Toole P.W."/>
            <person name="Snelling W.J."/>
            <person name="Canchaya C."/>
            <person name="Forde B.M."/>
            <person name="Hardie K.R."/>
            <person name="Josenhans C."/>
            <person name="Graham R.L.J."/>
            <person name="McMullan G."/>
            <person name="Parkhill J."/>
            <person name="Belda E."/>
            <person name="Bentley S.D."/>
        </authorList>
    </citation>
    <scope>NUCLEOTIDE SEQUENCE [LARGE SCALE GENOMIC DNA]</scope>
    <source>
        <strain evidence="7">ATCC 43772 / LMG 18044 / NCTC 12198 / 12198</strain>
    </source>
</reference>
<evidence type="ECO:0000313" key="6">
    <source>
        <dbReference type="EMBL" id="CBG39719.1"/>
    </source>
</evidence>
<feature type="short sequence motif" description="Histidine triad motif" evidence="4">
    <location>
        <begin position="116"/>
        <end position="120"/>
    </location>
</feature>
<dbReference type="InterPro" id="IPR039383">
    <property type="entry name" value="FHIT"/>
</dbReference>
<feature type="binding site" evidence="3">
    <location>
        <position position="49"/>
    </location>
    <ligand>
        <name>substrate</name>
    </ligand>
</feature>
<feature type="domain" description="HIT" evidence="5">
    <location>
        <begin position="21"/>
        <end position="131"/>
    </location>
</feature>
<dbReference type="PROSITE" id="PS51084">
    <property type="entry name" value="HIT_2"/>
    <property type="match status" value="1"/>
</dbReference>
<evidence type="ECO:0000313" key="7">
    <source>
        <dbReference type="Proteomes" id="UP000001522"/>
    </source>
</evidence>
<evidence type="ECO:0000256" key="1">
    <source>
        <dbReference type="ARBA" id="ARBA00022741"/>
    </source>
</evidence>
<proteinExistence type="predicted"/>
<dbReference type="PANTHER" id="PTHR42997">
    <property type="entry name" value="HIT FAMILY HYDROLASE"/>
    <property type="match status" value="1"/>
</dbReference>
<keyword evidence="7" id="KW-1185">Reference proteome</keyword>
<evidence type="ECO:0000259" key="5">
    <source>
        <dbReference type="PROSITE" id="PS51084"/>
    </source>
</evidence>
<evidence type="ECO:0000256" key="3">
    <source>
        <dbReference type="PIRSR" id="PIRSR639383-2"/>
    </source>
</evidence>
<gene>
    <name evidence="6" type="ordered locus">HMU04570</name>
</gene>
<feature type="binding site" evidence="3">
    <location>
        <position position="120"/>
    </location>
    <ligand>
        <name>substrate</name>
    </ligand>
</feature>
<sequence>MQNIYAPWRTDYFETQTEGCIFCEISQNPQLDEQNRVFYRDELCYGVMNRFPYIPGHLLFIPNIHIDSPEKLPVKTWLHLQIIIQKAIPMLYEYGAQGVNFGINIKKAAGAGIPGHLHLHLLPRYNGDTNFITSIADTRVYGVDFLEIFQKIKKLSQIYLKEQK</sequence>
<evidence type="ECO:0000256" key="4">
    <source>
        <dbReference type="PROSITE-ProRule" id="PRU00464"/>
    </source>
</evidence>
<dbReference type="InterPro" id="IPR052908">
    <property type="entry name" value="AP-4-A_phosphorylase"/>
</dbReference>
<dbReference type="HOGENOM" id="CLU_056776_1_2_7"/>
<dbReference type="eggNOG" id="COG0537">
    <property type="taxonomic scope" value="Bacteria"/>
</dbReference>
<dbReference type="InterPro" id="IPR011146">
    <property type="entry name" value="HIT-like"/>
</dbReference>
<dbReference type="Pfam" id="PF01230">
    <property type="entry name" value="HIT"/>
    <property type="match status" value="1"/>
</dbReference>
<dbReference type="Proteomes" id="UP000001522">
    <property type="component" value="Chromosome"/>
</dbReference>
<feature type="active site" description="Tele-AMP-histidine intermediate" evidence="2">
    <location>
        <position position="118"/>
    </location>
</feature>
<dbReference type="GO" id="GO:0003824">
    <property type="term" value="F:catalytic activity"/>
    <property type="evidence" value="ECO:0007669"/>
    <property type="project" value="InterPro"/>
</dbReference>
<dbReference type="KEGG" id="hms:HMU04570"/>
<dbReference type="CDD" id="cd01275">
    <property type="entry name" value="FHIT"/>
    <property type="match status" value="1"/>
</dbReference>
<dbReference type="STRING" id="679897.HMU04570"/>
<dbReference type="AlphaFoldDB" id="D3UGU8"/>
<name>D3UGU8_HELM1</name>
<evidence type="ECO:0000256" key="2">
    <source>
        <dbReference type="PIRSR" id="PIRSR639383-1"/>
    </source>
</evidence>
<dbReference type="PANTHER" id="PTHR42997:SF1">
    <property type="entry name" value="AP-4-A PHOSPHORYLASE"/>
    <property type="match status" value="1"/>
</dbReference>
<keyword evidence="1" id="KW-0547">Nucleotide-binding</keyword>
<dbReference type="RefSeq" id="WP_013022810.1">
    <property type="nucleotide sequence ID" value="NC_013949.1"/>
</dbReference>
<organism evidence="6 7">
    <name type="scientific">Helicobacter mustelae (strain ATCC 43772 / CCUG 25715 / CIP 103759 / LMG 18044 / NCTC 12198 / R85-136P)</name>
    <name type="common">Campylobacter mustelae</name>
    <dbReference type="NCBI Taxonomy" id="679897"/>
    <lineage>
        <taxon>Bacteria</taxon>
        <taxon>Pseudomonadati</taxon>
        <taxon>Campylobacterota</taxon>
        <taxon>Epsilonproteobacteria</taxon>
        <taxon>Campylobacterales</taxon>
        <taxon>Helicobacteraceae</taxon>
        <taxon>Helicobacter</taxon>
    </lineage>
</organism>
<dbReference type="EMBL" id="FN555004">
    <property type="protein sequence ID" value="CBG39719.1"/>
    <property type="molecule type" value="Genomic_DNA"/>
</dbReference>
<dbReference type="GO" id="GO:0000166">
    <property type="term" value="F:nucleotide binding"/>
    <property type="evidence" value="ECO:0007669"/>
    <property type="project" value="UniProtKB-KW"/>
</dbReference>
<accession>D3UGU8</accession>
<protein>
    <submittedName>
        <fullName evidence="6">HIT-like protein</fullName>
    </submittedName>
</protein>
<dbReference type="InterPro" id="IPR036265">
    <property type="entry name" value="HIT-like_sf"/>
</dbReference>